<comment type="caution">
    <text evidence="1">The sequence shown here is derived from an EMBL/GenBank/DDBJ whole genome shotgun (WGS) entry which is preliminary data.</text>
</comment>
<evidence type="ECO:0000313" key="1">
    <source>
        <dbReference type="EMBL" id="PNL62881.1"/>
    </source>
</evidence>
<dbReference type="RefSeq" id="WP_019234449.1">
    <property type="nucleotide sequence ID" value="NZ_CAAAHR010000036.1"/>
</dbReference>
<evidence type="ECO:0008006" key="3">
    <source>
        <dbReference type="Google" id="ProtNLM"/>
    </source>
</evidence>
<keyword evidence="2" id="KW-1185">Reference proteome</keyword>
<sequence length="155" mass="17759">MQSKNESSSVIFSNEMDAKKACLKLDVAGARQKPSKGKWLLRESSVDGLLTISYFNQEKKGYYHLRVGFKDNEWQLAPSTNEEAEEFVKKAQAVFKNALPENSYESLLHLLTDNGFDLSKQVHPKPTESTRTSRYSSYIEDVFDESSFNNRYSKL</sequence>
<organism evidence="1 2">
    <name type="scientific">Legionella anisa</name>
    <dbReference type="NCBI Taxonomy" id="28082"/>
    <lineage>
        <taxon>Bacteria</taxon>
        <taxon>Pseudomonadati</taxon>
        <taxon>Pseudomonadota</taxon>
        <taxon>Gammaproteobacteria</taxon>
        <taxon>Legionellales</taxon>
        <taxon>Legionellaceae</taxon>
        <taxon>Legionella</taxon>
    </lineage>
</organism>
<proteinExistence type="predicted"/>
<accession>A0AAX0WZP1</accession>
<dbReference type="Proteomes" id="UP000192511">
    <property type="component" value="Unassembled WGS sequence"/>
</dbReference>
<name>A0AAX0WZP1_9GAMM</name>
<dbReference type="EMBL" id="NBTX02000004">
    <property type="protein sequence ID" value="PNL62881.1"/>
    <property type="molecule type" value="Genomic_DNA"/>
</dbReference>
<evidence type="ECO:0000313" key="2">
    <source>
        <dbReference type="Proteomes" id="UP000192511"/>
    </source>
</evidence>
<dbReference type="AlphaFoldDB" id="A0AAX0WZP1"/>
<protein>
    <recommendedName>
        <fullName evidence="3">Integrase</fullName>
    </recommendedName>
</protein>
<reference evidence="1" key="1">
    <citation type="submission" date="2017-12" db="EMBL/GenBank/DDBJ databases">
        <title>FDA dAtabase for Regulatory Grade micrObial Sequences (FDA-ARGOS): Supporting development and validation of Infectious Disease Dx tests.</title>
        <authorList>
            <person name="Kerrigan L."/>
            <person name="Tallon L.J."/>
            <person name="Sadzewicz L."/>
            <person name="Sengamalay N."/>
            <person name="Ott S."/>
            <person name="Godinez A."/>
            <person name="Nagaraj S."/>
            <person name="Vavikolanu K."/>
            <person name="Vyas G."/>
            <person name="Nadendla S."/>
            <person name="Aluvathingal J."/>
            <person name="Sichtig H."/>
        </authorList>
    </citation>
    <scope>NUCLEOTIDE SEQUENCE [LARGE SCALE GENOMIC DNA]</scope>
    <source>
        <strain evidence="1">FDAARGOS_200</strain>
    </source>
</reference>
<gene>
    <name evidence="1" type="ORF">A6J39_017675</name>
</gene>
<dbReference type="GeneID" id="98063853"/>